<evidence type="ECO:0000313" key="1">
    <source>
        <dbReference type="EMBL" id="MEA5426131.1"/>
    </source>
</evidence>
<protein>
    <submittedName>
        <fullName evidence="1">Uncharacterized protein</fullName>
    </submittedName>
</protein>
<gene>
    <name evidence="1" type="ORF">VB798_06065</name>
</gene>
<comment type="caution">
    <text evidence="1">The sequence shown here is derived from an EMBL/GenBank/DDBJ whole genome shotgun (WGS) entry which is preliminary data.</text>
</comment>
<proteinExistence type="predicted"/>
<dbReference type="EMBL" id="JAYGIM010000004">
    <property type="protein sequence ID" value="MEA5426131.1"/>
    <property type="molecule type" value="Genomic_DNA"/>
</dbReference>
<reference evidence="1 2" key="1">
    <citation type="submission" date="2023-12" db="EMBL/GenBank/DDBJ databases">
        <title>Novel species of the genus Arcicella isolated from rivers.</title>
        <authorList>
            <person name="Lu H."/>
        </authorList>
    </citation>
    <scope>NUCLEOTIDE SEQUENCE [LARGE SCALE GENOMIC DNA]</scope>
    <source>
        <strain evidence="1 2">DC25W</strain>
    </source>
</reference>
<name>A0ABU5SFU0_9BACT</name>
<accession>A0ABU5SFU0</accession>
<dbReference type="RefSeq" id="WP_323257020.1">
    <property type="nucleotide sequence ID" value="NZ_JAYGIM010000004.1"/>
</dbReference>
<evidence type="ECO:0000313" key="2">
    <source>
        <dbReference type="Proteomes" id="UP001302222"/>
    </source>
</evidence>
<sequence>MILFFIKTNPISASKNSTNLSFFVDEHSVILNNNSILSSKDFSKMNGFSCQNNNNSSKRYKSLKALRNHAYFFSLENLILGFDDSDLDDDEQQQVQKKTKTSKRNRTACIGNIFSPADTFIFDINNLHETKSNFIYKDAHYLDVIILFHSPPPEYSLFLVA</sequence>
<organism evidence="1 2">
    <name type="scientific">Arcicella lustrica</name>
    <dbReference type="NCBI Taxonomy" id="2984196"/>
    <lineage>
        <taxon>Bacteria</taxon>
        <taxon>Pseudomonadati</taxon>
        <taxon>Bacteroidota</taxon>
        <taxon>Cytophagia</taxon>
        <taxon>Cytophagales</taxon>
        <taxon>Flectobacillaceae</taxon>
        <taxon>Arcicella</taxon>
    </lineage>
</organism>
<keyword evidence="2" id="KW-1185">Reference proteome</keyword>
<dbReference type="Proteomes" id="UP001302222">
    <property type="component" value="Unassembled WGS sequence"/>
</dbReference>